<accession>A0ABQ5V6W5</accession>
<reference evidence="2" key="2">
    <citation type="submission" date="2023-01" db="EMBL/GenBank/DDBJ databases">
        <title>Draft genome sequence of Algimonas ampicilliniresistens strain NBRC 108219.</title>
        <authorList>
            <person name="Sun Q."/>
            <person name="Mori K."/>
        </authorList>
    </citation>
    <scope>NUCLEOTIDE SEQUENCE</scope>
    <source>
        <strain evidence="2">NBRC 108219</strain>
    </source>
</reference>
<evidence type="ECO:0000256" key="1">
    <source>
        <dbReference type="SAM" id="Phobius"/>
    </source>
</evidence>
<keyword evidence="1" id="KW-0812">Transmembrane</keyword>
<dbReference type="InterPro" id="IPR005133">
    <property type="entry name" value="PhaG_MnhG_YufB"/>
</dbReference>
<proteinExistence type="predicted"/>
<evidence type="ECO:0008006" key="4">
    <source>
        <dbReference type="Google" id="ProtNLM"/>
    </source>
</evidence>
<dbReference type="Proteomes" id="UP001161391">
    <property type="component" value="Unassembled WGS sequence"/>
</dbReference>
<feature type="transmembrane region" description="Helical" evidence="1">
    <location>
        <begin position="98"/>
        <end position="120"/>
    </location>
</feature>
<dbReference type="NCBIfam" id="TIGR01300">
    <property type="entry name" value="CPA3_mnhG_phaG"/>
    <property type="match status" value="1"/>
</dbReference>
<evidence type="ECO:0000313" key="3">
    <source>
        <dbReference type="Proteomes" id="UP001161391"/>
    </source>
</evidence>
<dbReference type="PANTHER" id="PTHR34703:SF1">
    <property type="entry name" value="ANTIPORTER SUBUNIT MNHG2-RELATED"/>
    <property type="match status" value="1"/>
</dbReference>
<reference evidence="2" key="1">
    <citation type="journal article" date="2014" name="Int. J. Syst. Evol. Microbiol.">
        <title>Complete genome of a new Firmicutes species belonging to the dominant human colonic microbiota ('Ruminococcus bicirculans') reveals two chromosomes and a selective capacity to utilize plant glucans.</title>
        <authorList>
            <consortium name="NISC Comparative Sequencing Program"/>
            <person name="Wegmann U."/>
            <person name="Louis P."/>
            <person name="Goesmann A."/>
            <person name="Henrissat B."/>
            <person name="Duncan S.H."/>
            <person name="Flint H.J."/>
        </authorList>
    </citation>
    <scope>NUCLEOTIDE SEQUENCE</scope>
    <source>
        <strain evidence="2">NBRC 108219</strain>
    </source>
</reference>
<keyword evidence="1" id="KW-0472">Membrane</keyword>
<sequence>MIAAVLTIVMAAEAVVRETVNAGVDVGAILAFLRDVVTIISLAGGLFFVLAGTVGVIRLPDFYTRLHAAGMTDTLGAELILFALMLQSDNWQVIAKLLLVAFFLFVTSPTATHAVAHAAYKAGERPKLGRWRAPSLEDDT</sequence>
<evidence type="ECO:0000313" key="2">
    <source>
        <dbReference type="EMBL" id="GLQ22742.1"/>
    </source>
</evidence>
<name>A0ABQ5V6W5_9PROT</name>
<dbReference type="PANTHER" id="PTHR34703">
    <property type="entry name" value="ANTIPORTER SUBUNIT MNHG2-RELATED"/>
    <property type="match status" value="1"/>
</dbReference>
<dbReference type="EMBL" id="BSNK01000001">
    <property type="protein sequence ID" value="GLQ22742.1"/>
    <property type="molecule type" value="Genomic_DNA"/>
</dbReference>
<comment type="caution">
    <text evidence="2">The sequence shown here is derived from an EMBL/GenBank/DDBJ whole genome shotgun (WGS) entry which is preliminary data.</text>
</comment>
<keyword evidence="3" id="KW-1185">Reference proteome</keyword>
<protein>
    <recommendedName>
        <fullName evidence="4">Monovalent cation/H(+) antiporter subunit G</fullName>
    </recommendedName>
</protein>
<organism evidence="2 3">
    <name type="scientific">Algimonas ampicilliniresistens</name>
    <dbReference type="NCBI Taxonomy" id="1298735"/>
    <lineage>
        <taxon>Bacteria</taxon>
        <taxon>Pseudomonadati</taxon>
        <taxon>Pseudomonadota</taxon>
        <taxon>Alphaproteobacteria</taxon>
        <taxon>Maricaulales</taxon>
        <taxon>Robiginitomaculaceae</taxon>
        <taxon>Algimonas</taxon>
    </lineage>
</organism>
<keyword evidence="1" id="KW-1133">Transmembrane helix</keyword>
<gene>
    <name evidence="2" type="ORF">GCM10007853_06160</name>
</gene>
<dbReference type="RefSeq" id="WP_284387426.1">
    <property type="nucleotide sequence ID" value="NZ_BSNK01000001.1"/>
</dbReference>
<feature type="transmembrane region" description="Helical" evidence="1">
    <location>
        <begin position="38"/>
        <end position="59"/>
    </location>
</feature>
<feature type="transmembrane region" description="Helical" evidence="1">
    <location>
        <begin position="66"/>
        <end position="86"/>
    </location>
</feature>
<dbReference type="Pfam" id="PF03334">
    <property type="entry name" value="PhaG_MnhG_YufB"/>
    <property type="match status" value="1"/>
</dbReference>